<evidence type="ECO:0000256" key="3">
    <source>
        <dbReference type="ARBA" id="ARBA00022741"/>
    </source>
</evidence>
<dbReference type="InterPro" id="IPR050107">
    <property type="entry name" value="ABC_carbohydrate_import_ATPase"/>
</dbReference>
<keyword evidence="3" id="KW-0547">Nucleotide-binding</keyword>
<name>A0A0J9BND6_9FIRM</name>
<dbReference type="GO" id="GO:0016887">
    <property type="term" value="F:ATP hydrolysis activity"/>
    <property type="evidence" value="ECO:0007669"/>
    <property type="project" value="InterPro"/>
</dbReference>
<accession>A0A0J9BND6</accession>
<dbReference type="EMBL" id="ADLK01000036">
    <property type="protein sequence ID" value="KMW14647.1"/>
    <property type="molecule type" value="Genomic_DNA"/>
</dbReference>
<dbReference type="Gene3D" id="3.40.50.300">
    <property type="entry name" value="P-loop containing nucleotide triphosphate hydrolases"/>
    <property type="match status" value="2"/>
</dbReference>
<dbReference type="GO" id="GO:0005524">
    <property type="term" value="F:ATP binding"/>
    <property type="evidence" value="ECO:0007669"/>
    <property type="project" value="UniProtKB-KW"/>
</dbReference>
<feature type="domain" description="ABC transporter" evidence="5">
    <location>
        <begin position="9"/>
        <end position="246"/>
    </location>
</feature>
<dbReference type="PROSITE" id="PS50893">
    <property type="entry name" value="ABC_TRANSPORTER_2"/>
    <property type="match status" value="2"/>
</dbReference>
<dbReference type="CDD" id="cd03216">
    <property type="entry name" value="ABC_Carb_Monos_I"/>
    <property type="match status" value="1"/>
</dbReference>
<dbReference type="AlphaFoldDB" id="A0A0J9BND6"/>
<dbReference type="PANTHER" id="PTHR43790">
    <property type="entry name" value="CARBOHYDRATE TRANSPORT ATP-BINDING PROTEIN MG119-RELATED"/>
    <property type="match status" value="1"/>
</dbReference>
<evidence type="ECO:0000313" key="6">
    <source>
        <dbReference type="EMBL" id="KMW14647.1"/>
    </source>
</evidence>
<dbReference type="GeneID" id="93164379"/>
<evidence type="ECO:0000256" key="4">
    <source>
        <dbReference type="ARBA" id="ARBA00022840"/>
    </source>
</evidence>
<dbReference type="InterPro" id="IPR003593">
    <property type="entry name" value="AAA+_ATPase"/>
</dbReference>
<dbReference type="InterPro" id="IPR017871">
    <property type="entry name" value="ABC_transporter-like_CS"/>
</dbReference>
<comment type="caution">
    <text evidence="6">The sequence shown here is derived from an EMBL/GenBank/DDBJ whole genome shotgun (WGS) entry which is preliminary data.</text>
</comment>
<reference evidence="6 7" key="1">
    <citation type="submission" date="2011-04" db="EMBL/GenBank/DDBJ databases">
        <title>The Genome Sequence of Clostridium citroniae WAL-19142.</title>
        <authorList>
            <consortium name="The Broad Institute Genome Sequencing Platform"/>
            <person name="Earl A."/>
            <person name="Ward D."/>
            <person name="Feldgarden M."/>
            <person name="Gevers D."/>
            <person name="Warren Y.A."/>
            <person name="Tyrrell K.L."/>
            <person name="Citron D.M."/>
            <person name="Goldstein E.J."/>
            <person name="Daigneault M."/>
            <person name="Allen-Vercoe E."/>
            <person name="Young S.K."/>
            <person name="Zeng Q."/>
            <person name="Gargeya S."/>
            <person name="Fitzgerald M."/>
            <person name="Haas B."/>
            <person name="Abouelleil A."/>
            <person name="Alvarado L."/>
            <person name="Arachchi H.M."/>
            <person name="Berlin A."/>
            <person name="Brown A."/>
            <person name="Chapman S.B."/>
            <person name="Chen Z."/>
            <person name="Dunbar C."/>
            <person name="Freedman E."/>
            <person name="Gearin G."/>
            <person name="Gellesch M."/>
            <person name="Goldberg J."/>
            <person name="Griggs A."/>
            <person name="Gujja S."/>
            <person name="Heilman E.R."/>
            <person name="Heiman D."/>
            <person name="Howarth C."/>
            <person name="Larson L."/>
            <person name="Lui A."/>
            <person name="MacDonald P.J."/>
            <person name="Mehta T."/>
            <person name="Montmayeur A."/>
            <person name="Murphy C."/>
            <person name="Neiman D."/>
            <person name="Pearson M."/>
            <person name="Priest M."/>
            <person name="Roberts A."/>
            <person name="Saif S."/>
            <person name="Shea T."/>
            <person name="Shenoy N."/>
            <person name="Sisk P."/>
            <person name="Stolte C."/>
            <person name="Sykes S."/>
            <person name="White J."/>
            <person name="Yandava C."/>
            <person name="Wortman J."/>
            <person name="Nusbaum C."/>
            <person name="Birren B."/>
        </authorList>
    </citation>
    <scope>NUCLEOTIDE SEQUENCE [LARGE SCALE GENOMIC DNA]</scope>
    <source>
        <strain evidence="6 7">WAL-19142</strain>
    </source>
</reference>
<feature type="domain" description="ABC transporter" evidence="5">
    <location>
        <begin position="255"/>
        <end position="503"/>
    </location>
</feature>
<keyword evidence="4" id="KW-0067">ATP-binding</keyword>
<protein>
    <recommendedName>
        <fullName evidence="5">ABC transporter domain-containing protein</fullName>
    </recommendedName>
</protein>
<dbReference type="PATRIC" id="fig|742734.4.peg.5011"/>
<dbReference type="Proteomes" id="UP000037392">
    <property type="component" value="Unassembled WGS sequence"/>
</dbReference>
<dbReference type="SMART" id="SM00382">
    <property type="entry name" value="AAA"/>
    <property type="match status" value="2"/>
</dbReference>
<proteinExistence type="predicted"/>
<dbReference type="OrthoDB" id="2026198at2"/>
<organism evidence="6 7">
    <name type="scientific">[Clostridium] citroniae WAL-19142</name>
    <dbReference type="NCBI Taxonomy" id="742734"/>
    <lineage>
        <taxon>Bacteria</taxon>
        <taxon>Bacillati</taxon>
        <taxon>Bacillota</taxon>
        <taxon>Clostridia</taxon>
        <taxon>Lachnospirales</taxon>
        <taxon>Lachnospiraceae</taxon>
        <taxon>Enterocloster</taxon>
    </lineage>
</organism>
<evidence type="ECO:0000313" key="7">
    <source>
        <dbReference type="Proteomes" id="UP000037392"/>
    </source>
</evidence>
<evidence type="ECO:0000259" key="5">
    <source>
        <dbReference type="PROSITE" id="PS50893"/>
    </source>
</evidence>
<keyword evidence="1" id="KW-0813">Transport</keyword>
<gene>
    <name evidence="6" type="ORF">HMPREF9470_04677</name>
</gene>
<evidence type="ECO:0000256" key="1">
    <source>
        <dbReference type="ARBA" id="ARBA00022448"/>
    </source>
</evidence>
<dbReference type="Pfam" id="PF00005">
    <property type="entry name" value="ABC_tran"/>
    <property type="match status" value="2"/>
</dbReference>
<evidence type="ECO:0000256" key="2">
    <source>
        <dbReference type="ARBA" id="ARBA00022737"/>
    </source>
</evidence>
<dbReference type="PANTHER" id="PTHR43790:SF9">
    <property type="entry name" value="GALACTOFURANOSE TRANSPORTER ATP-BINDING PROTEIN YTFR"/>
    <property type="match status" value="1"/>
</dbReference>
<dbReference type="RefSeq" id="WP_045091918.1">
    <property type="nucleotide sequence ID" value="NZ_KQ235883.1"/>
</dbReference>
<keyword evidence="2" id="KW-0677">Repeat</keyword>
<dbReference type="PROSITE" id="PS00211">
    <property type="entry name" value="ABC_TRANSPORTER_1"/>
    <property type="match status" value="1"/>
</dbReference>
<dbReference type="InterPro" id="IPR027417">
    <property type="entry name" value="P-loop_NTPase"/>
</dbReference>
<dbReference type="InterPro" id="IPR003439">
    <property type="entry name" value="ABC_transporter-like_ATP-bd"/>
</dbReference>
<dbReference type="SUPFAM" id="SSF52540">
    <property type="entry name" value="P-loop containing nucleoside triphosphate hydrolases"/>
    <property type="match status" value="2"/>
</dbReference>
<sequence length="510" mass="56429">MGGDTEIVLETRELYKAFPGTIATNNVSFDVHRQEIHAIIGENGAGKSTLCKLLTGLYQPDRGDIIFMGNKVCYKTTTEAMAAGINMVYQERNLIPHLTGAQNIMLGNELTKMGVILDEKRIRDTAYQIRDELGIEIPLDIPVGRLSAGVQQSIEIVRAFSTKPKLLILDEPTASLGEREITPFLDFITKIKKSMDISIIFISHKLDEVFQVADRITVFTEGVKVMTAGKEETTREDCICAMLKNGNVEPIKIREKPEDASVILEVGDCTYDGEKHHLGFHVDAGEVVGFYGLVGSGRTECANAIFGISPMDEGSVRLNGELVGDITTHGMIRKGLIMTPEARAHGMFRTYSLIENIEILFLNQFSNRFGIVRDKEAYDFSGSVLEANGVRYSSKEQIISQLSGGNIQKIIIGRSIAVENCSLIILDEPTNGLDLGAKHDVYLKARNLAEEHQKGVIFITSEIDELFSVCNRVYVFAFGNIVEEFTREQFDRQKILEAAFRTSGGNNNGA</sequence>